<evidence type="ECO:0000313" key="3">
    <source>
        <dbReference type="Proteomes" id="UP001054902"/>
    </source>
</evidence>
<proteinExistence type="predicted"/>
<gene>
    <name evidence="2" type="ORF">CTEN210_05474</name>
</gene>
<keyword evidence="3" id="KW-1185">Reference proteome</keyword>
<protein>
    <submittedName>
        <fullName evidence="2">Uncharacterized protein</fullName>
    </submittedName>
</protein>
<evidence type="ECO:0000313" key="2">
    <source>
        <dbReference type="EMBL" id="GFH48998.1"/>
    </source>
</evidence>
<accession>A0AAD3CN32</accession>
<evidence type="ECO:0000256" key="1">
    <source>
        <dbReference type="SAM" id="MobiDB-lite"/>
    </source>
</evidence>
<reference evidence="2 3" key="1">
    <citation type="journal article" date="2021" name="Sci. Rep.">
        <title>The genome of the diatom Chaetoceros tenuissimus carries an ancient integrated fragment of an extant virus.</title>
        <authorList>
            <person name="Hongo Y."/>
            <person name="Kimura K."/>
            <person name="Takaki Y."/>
            <person name="Yoshida Y."/>
            <person name="Baba S."/>
            <person name="Kobayashi G."/>
            <person name="Nagasaki K."/>
            <person name="Hano T."/>
            <person name="Tomaru Y."/>
        </authorList>
    </citation>
    <scope>NUCLEOTIDE SEQUENCE [LARGE SCALE GENOMIC DNA]</scope>
    <source>
        <strain evidence="2 3">NIES-3715</strain>
    </source>
</reference>
<dbReference type="EMBL" id="BLLK01000029">
    <property type="protein sequence ID" value="GFH48998.1"/>
    <property type="molecule type" value="Genomic_DNA"/>
</dbReference>
<comment type="caution">
    <text evidence="2">The sequence shown here is derived from an EMBL/GenBank/DDBJ whole genome shotgun (WGS) entry which is preliminary data.</text>
</comment>
<dbReference type="AlphaFoldDB" id="A0AAD3CN32"/>
<dbReference type="Proteomes" id="UP001054902">
    <property type="component" value="Unassembled WGS sequence"/>
</dbReference>
<feature type="compositionally biased region" description="Basic and acidic residues" evidence="1">
    <location>
        <begin position="20"/>
        <end position="36"/>
    </location>
</feature>
<organism evidence="2 3">
    <name type="scientific">Chaetoceros tenuissimus</name>
    <dbReference type="NCBI Taxonomy" id="426638"/>
    <lineage>
        <taxon>Eukaryota</taxon>
        <taxon>Sar</taxon>
        <taxon>Stramenopiles</taxon>
        <taxon>Ochrophyta</taxon>
        <taxon>Bacillariophyta</taxon>
        <taxon>Coscinodiscophyceae</taxon>
        <taxon>Chaetocerotophycidae</taxon>
        <taxon>Chaetocerotales</taxon>
        <taxon>Chaetocerotaceae</taxon>
        <taxon>Chaetoceros</taxon>
    </lineage>
</organism>
<feature type="region of interest" description="Disordered" evidence="1">
    <location>
        <begin position="1"/>
        <end position="47"/>
    </location>
</feature>
<feature type="compositionally biased region" description="Pro residues" evidence="1">
    <location>
        <begin position="1"/>
        <end position="18"/>
    </location>
</feature>
<sequence>MSKPNSQPPVPAPAPAPPLGDERQPPTRIPVRDRNRNNNNALRNFKGKEASLPVLGTRKEAWTQNNTHFLKELENYVLRNFKQPAPIARGIVELEDPNNFLSDELPTLTRCMEKLKVTLAEATATETDVEKVKWEADNADKLAAVELYQLSQMAIFSKKMDVTTSNMTTLWRIIIGQCTKALVADIREEHDYEDKAKAFDSIWLLKTIKRIVHGVTASSNDFHTAFCSIRDLYKFRQGNQSVDEYYNGFINLQELVNQADVDILDHTELLAKQ</sequence>
<name>A0AAD3CN32_9STRA</name>